<proteinExistence type="predicted"/>
<name>A0A5C8M164_9GAMM</name>
<dbReference type="AlphaFoldDB" id="A0A5C8M164"/>
<dbReference type="NCBIfam" id="NF037970">
    <property type="entry name" value="vanZ_1"/>
    <property type="match status" value="1"/>
</dbReference>
<evidence type="ECO:0000313" key="3">
    <source>
        <dbReference type="EMBL" id="TXK81648.1"/>
    </source>
</evidence>
<dbReference type="Pfam" id="PF04892">
    <property type="entry name" value="VanZ"/>
    <property type="match status" value="1"/>
</dbReference>
<feature type="domain" description="VanZ-like" evidence="2">
    <location>
        <begin position="19"/>
        <end position="108"/>
    </location>
</feature>
<comment type="caution">
    <text evidence="3">The sequence shown here is derived from an EMBL/GenBank/DDBJ whole genome shotgun (WGS) entry which is preliminary data.</text>
</comment>
<keyword evidence="1" id="KW-1133">Transmembrane helix</keyword>
<keyword evidence="1" id="KW-0472">Membrane</keyword>
<dbReference type="PANTHER" id="PTHR28008:SF1">
    <property type="entry name" value="DOMAIN PROTEIN, PUTATIVE (AFU_ORTHOLOGUE AFUA_3G10980)-RELATED"/>
    <property type="match status" value="1"/>
</dbReference>
<evidence type="ECO:0000256" key="1">
    <source>
        <dbReference type="SAM" id="Phobius"/>
    </source>
</evidence>
<feature type="transmembrane region" description="Helical" evidence="1">
    <location>
        <begin position="37"/>
        <end position="55"/>
    </location>
</feature>
<keyword evidence="4" id="KW-1185">Reference proteome</keyword>
<evidence type="ECO:0000313" key="4">
    <source>
        <dbReference type="Proteomes" id="UP000321814"/>
    </source>
</evidence>
<protein>
    <recommendedName>
        <fullName evidence="2">VanZ-like domain-containing protein</fullName>
    </recommendedName>
</protein>
<dbReference type="EMBL" id="VRLR01000003">
    <property type="protein sequence ID" value="TXK81648.1"/>
    <property type="molecule type" value="Genomic_DNA"/>
</dbReference>
<dbReference type="Proteomes" id="UP000321814">
    <property type="component" value="Unassembled WGS sequence"/>
</dbReference>
<dbReference type="RefSeq" id="WP_147903785.1">
    <property type="nucleotide sequence ID" value="NZ_BAAAGC010000008.1"/>
</dbReference>
<organism evidence="3 4">
    <name type="scientific">Rheinheimera tangshanensis</name>
    <dbReference type="NCBI Taxonomy" id="400153"/>
    <lineage>
        <taxon>Bacteria</taxon>
        <taxon>Pseudomonadati</taxon>
        <taxon>Pseudomonadota</taxon>
        <taxon>Gammaproteobacteria</taxon>
        <taxon>Chromatiales</taxon>
        <taxon>Chromatiaceae</taxon>
        <taxon>Rheinheimera</taxon>
    </lineage>
</organism>
<gene>
    <name evidence="3" type="ORF">FU839_07035</name>
</gene>
<evidence type="ECO:0000259" key="2">
    <source>
        <dbReference type="Pfam" id="PF04892"/>
    </source>
</evidence>
<dbReference type="OrthoDB" id="8564037at2"/>
<reference evidence="3 4" key="1">
    <citation type="submission" date="2019-08" db="EMBL/GenBank/DDBJ databases">
        <title>Draft genome analysis of Rheinheimera tangshanensis isolated from the roots of fresh rice plants (Oryza sativa).</title>
        <authorList>
            <person name="Yu Q."/>
            <person name="Qi Y."/>
            <person name="Zhang H."/>
            <person name="Pu J."/>
        </authorList>
    </citation>
    <scope>NUCLEOTIDE SEQUENCE [LARGE SCALE GENOMIC DNA]</scope>
    <source>
        <strain evidence="3 4">JA3-B52</strain>
    </source>
</reference>
<dbReference type="PANTHER" id="PTHR28008">
    <property type="entry name" value="DOMAIN PROTEIN, PUTATIVE (AFU_ORTHOLOGUE AFUA_3G10980)-RELATED"/>
    <property type="match status" value="1"/>
</dbReference>
<feature type="transmembrane region" description="Helical" evidence="1">
    <location>
        <begin position="91"/>
        <end position="108"/>
    </location>
</feature>
<accession>A0A5C8M164</accession>
<feature type="transmembrane region" description="Helical" evidence="1">
    <location>
        <begin position="62"/>
        <end position="79"/>
    </location>
</feature>
<keyword evidence="1" id="KW-0812">Transmembrane</keyword>
<dbReference type="InterPro" id="IPR006976">
    <property type="entry name" value="VanZ-like"/>
</dbReference>
<sequence>MKRHLYHAICLLVFTAATFGFLTEVKSSGISLNQYDKHLHFLIFFCLTALLQWSYKPKLWQAVVIMAAYGVAIEFLQNYLTSYRRAELLDWVADITGMAAFYLCYFAVRKWRNRTQ</sequence>